<evidence type="ECO:0000256" key="2">
    <source>
        <dbReference type="ARBA" id="ARBA00011901"/>
    </source>
</evidence>
<evidence type="ECO:0000256" key="3">
    <source>
        <dbReference type="ARBA" id="ARBA00022801"/>
    </source>
</evidence>
<dbReference type="SUPFAM" id="SSF53187">
    <property type="entry name" value="Zn-dependent exopeptidases"/>
    <property type="match status" value="1"/>
</dbReference>
<reference evidence="6" key="1">
    <citation type="journal article" date="2019" name="Int. J. Syst. Evol. Microbiol.">
        <title>The Global Catalogue of Microorganisms (GCM) 10K type strain sequencing project: providing services to taxonomists for standard genome sequencing and annotation.</title>
        <authorList>
            <consortium name="The Broad Institute Genomics Platform"/>
            <consortium name="The Broad Institute Genome Sequencing Center for Infectious Disease"/>
            <person name="Wu L."/>
            <person name="Ma J."/>
        </authorList>
    </citation>
    <scope>NUCLEOTIDE SEQUENCE [LARGE SCALE GENOMIC DNA]</scope>
    <source>
        <strain evidence="6">KCTC 52924</strain>
    </source>
</reference>
<organism evidence="5 6">
    <name type="scientific">Arenibacter antarcticus</name>
    <dbReference type="NCBI Taxonomy" id="2040469"/>
    <lineage>
        <taxon>Bacteria</taxon>
        <taxon>Pseudomonadati</taxon>
        <taxon>Bacteroidota</taxon>
        <taxon>Flavobacteriia</taxon>
        <taxon>Flavobacteriales</taxon>
        <taxon>Flavobacteriaceae</taxon>
        <taxon>Arenibacter</taxon>
    </lineage>
</organism>
<evidence type="ECO:0000259" key="4">
    <source>
        <dbReference type="SMART" id="SM00646"/>
    </source>
</evidence>
<evidence type="ECO:0000256" key="1">
    <source>
        <dbReference type="ARBA" id="ARBA00001561"/>
    </source>
</evidence>
<dbReference type="Proteomes" id="UP001597532">
    <property type="component" value="Unassembled WGS sequence"/>
</dbReference>
<dbReference type="Gene3D" id="3.40.630.40">
    <property type="entry name" value="Zn-dependent exopeptidases"/>
    <property type="match status" value="1"/>
</dbReference>
<dbReference type="PANTHER" id="PTHR30404">
    <property type="entry name" value="N-ACETYLMURAMOYL-L-ALANINE AMIDASE"/>
    <property type="match status" value="1"/>
</dbReference>
<keyword evidence="6" id="KW-1185">Reference proteome</keyword>
<name>A0ABW5VDC3_9FLAO</name>
<evidence type="ECO:0000313" key="5">
    <source>
        <dbReference type="EMBL" id="MFD2789315.1"/>
    </source>
</evidence>
<dbReference type="SMART" id="SM00646">
    <property type="entry name" value="Ami_3"/>
    <property type="match status" value="1"/>
</dbReference>
<dbReference type="InterPro" id="IPR002508">
    <property type="entry name" value="MurNAc-LAA_cat"/>
</dbReference>
<dbReference type="CDD" id="cd02696">
    <property type="entry name" value="MurNAc-LAA"/>
    <property type="match status" value="1"/>
</dbReference>
<gene>
    <name evidence="5" type="ORF">ACFS1K_06060</name>
</gene>
<sequence>MDSGAIGVNGIREKGVVLEVAREVIRLNKELYNNHLDIYLTRYTDTLISLADRTKLPKALQADVYVSIHCNQATRKEAQGIEVYIQHPKDLKIQDYRRESEYLAQSILDIFHNSLGYKIRGRKYANFQVLRETQSSCQGVLLELGFLSNTVDAAHSKRRESITGFAIVILQALIKESKRMD</sequence>
<accession>A0ABW5VDC3</accession>
<protein>
    <recommendedName>
        <fullName evidence="2">N-acetylmuramoyl-L-alanine amidase</fullName>
        <ecNumber evidence="2">3.5.1.28</ecNumber>
    </recommendedName>
</protein>
<evidence type="ECO:0000313" key="6">
    <source>
        <dbReference type="Proteomes" id="UP001597532"/>
    </source>
</evidence>
<dbReference type="RefSeq" id="WP_251808031.1">
    <property type="nucleotide sequence ID" value="NZ_CP166679.1"/>
</dbReference>
<dbReference type="PANTHER" id="PTHR30404:SF0">
    <property type="entry name" value="N-ACETYLMURAMOYL-L-ALANINE AMIDASE AMIC"/>
    <property type="match status" value="1"/>
</dbReference>
<comment type="caution">
    <text evidence="5">The sequence shown here is derived from an EMBL/GenBank/DDBJ whole genome shotgun (WGS) entry which is preliminary data.</text>
</comment>
<comment type="catalytic activity">
    <reaction evidence="1">
        <text>Hydrolyzes the link between N-acetylmuramoyl residues and L-amino acid residues in certain cell-wall glycopeptides.</text>
        <dbReference type="EC" id="3.5.1.28"/>
    </reaction>
</comment>
<keyword evidence="3" id="KW-0378">Hydrolase</keyword>
<proteinExistence type="predicted"/>
<feature type="domain" description="MurNAc-LAA" evidence="4">
    <location>
        <begin position="54"/>
        <end position="174"/>
    </location>
</feature>
<dbReference type="Pfam" id="PF01520">
    <property type="entry name" value="Amidase_3"/>
    <property type="match status" value="1"/>
</dbReference>
<dbReference type="EC" id="3.5.1.28" evidence="2"/>
<dbReference type="InterPro" id="IPR050695">
    <property type="entry name" value="N-acetylmuramoyl_amidase_3"/>
</dbReference>
<dbReference type="EMBL" id="JBHUOK010000021">
    <property type="protein sequence ID" value="MFD2789315.1"/>
    <property type="molecule type" value="Genomic_DNA"/>
</dbReference>